<gene>
    <name evidence="2" type="ORF">OMW55_08425</name>
</gene>
<dbReference type="EMBL" id="JAPDOB010000002">
    <property type="protein sequence ID" value="MCW3797827.1"/>
    <property type="molecule type" value="Genomic_DNA"/>
</dbReference>
<dbReference type="InterPro" id="IPR010295">
    <property type="entry name" value="DUF898"/>
</dbReference>
<dbReference type="RefSeq" id="WP_264882374.1">
    <property type="nucleotide sequence ID" value="NZ_JAPDOB010000002.1"/>
</dbReference>
<feature type="transmembrane region" description="Helical" evidence="1">
    <location>
        <begin position="208"/>
        <end position="232"/>
    </location>
</feature>
<organism evidence="2 3">
    <name type="scientific">Sphingomonas arvum</name>
    <dbReference type="NCBI Taxonomy" id="2992113"/>
    <lineage>
        <taxon>Bacteria</taxon>
        <taxon>Pseudomonadati</taxon>
        <taxon>Pseudomonadota</taxon>
        <taxon>Alphaproteobacteria</taxon>
        <taxon>Sphingomonadales</taxon>
        <taxon>Sphingomonadaceae</taxon>
        <taxon>Sphingomonas</taxon>
    </lineage>
</organism>
<keyword evidence="3" id="KW-1185">Reference proteome</keyword>
<dbReference type="Pfam" id="PF05987">
    <property type="entry name" value="DUF898"/>
    <property type="match status" value="1"/>
</dbReference>
<keyword evidence="1" id="KW-1133">Transmembrane helix</keyword>
<keyword evidence="1" id="KW-0812">Transmembrane</keyword>
<feature type="transmembrane region" description="Helical" evidence="1">
    <location>
        <begin position="74"/>
        <end position="95"/>
    </location>
</feature>
<accession>A0ABT3JFH6</accession>
<feature type="transmembrane region" description="Helical" evidence="1">
    <location>
        <begin position="157"/>
        <end position="175"/>
    </location>
</feature>
<evidence type="ECO:0000256" key="1">
    <source>
        <dbReference type="SAM" id="Phobius"/>
    </source>
</evidence>
<evidence type="ECO:0000313" key="3">
    <source>
        <dbReference type="Proteomes" id="UP001526246"/>
    </source>
</evidence>
<feature type="transmembrane region" description="Helical" evidence="1">
    <location>
        <begin position="294"/>
        <end position="315"/>
    </location>
</feature>
<proteinExistence type="predicted"/>
<reference evidence="2 3" key="1">
    <citation type="submission" date="2022-10" db="EMBL/GenBank/DDBJ databases">
        <title>Sphingomonas sp.</title>
        <authorList>
            <person name="Jin C."/>
        </authorList>
    </citation>
    <scope>NUCLEOTIDE SEQUENCE [LARGE SCALE GENOMIC DNA]</scope>
    <source>
        <strain evidence="2 3">BN140010</strain>
    </source>
</reference>
<keyword evidence="1" id="KW-0472">Membrane</keyword>
<protein>
    <submittedName>
        <fullName evidence="2">YjgN family protein</fullName>
    </submittedName>
</protein>
<feature type="transmembrane region" description="Helical" evidence="1">
    <location>
        <begin position="239"/>
        <end position="259"/>
    </location>
</feature>
<sequence>MDSVRHDGLGGRAIRFTGNWREYLPIAATNVLLVVVTLGVYRFWASARERRYLWSRTHVIDDTLEWTGTGKEMFFGFLMVMAVMLPFFLFIQLVFPALVARGKEGAAAGLATLVYLGIFVLIGFARFRALRYRLSRTWWHGIRGGSDDSGWSYAAEYLGRSLAAFATLFIMFPWAQTSLWNLRWNKMSFGPLPFRADLTTEGLKRRWALLYIAPFAMLIVGGILAAIVGFSLRSSVNGATLGVIFVGLFALVYLAIPLATLHWYAKYYRHAAAATSLGELQFGFDATTWDWLKLFLGNIAWAMVTLGFGISFWGYRNWSFIVRHAHLYGHIDLAELTQSTTRAPRESEGFADAFDLGAI</sequence>
<comment type="caution">
    <text evidence="2">The sequence shown here is derived from an EMBL/GenBank/DDBJ whole genome shotgun (WGS) entry which is preliminary data.</text>
</comment>
<feature type="transmembrane region" description="Helical" evidence="1">
    <location>
        <begin position="23"/>
        <end position="44"/>
    </location>
</feature>
<feature type="transmembrane region" description="Helical" evidence="1">
    <location>
        <begin position="107"/>
        <end position="127"/>
    </location>
</feature>
<dbReference type="Proteomes" id="UP001526246">
    <property type="component" value="Unassembled WGS sequence"/>
</dbReference>
<evidence type="ECO:0000313" key="2">
    <source>
        <dbReference type="EMBL" id="MCW3797827.1"/>
    </source>
</evidence>
<name>A0ABT3JFH6_9SPHN</name>